<feature type="compositionally biased region" description="Low complexity" evidence="9">
    <location>
        <begin position="109"/>
        <end position="140"/>
    </location>
</feature>
<dbReference type="Gene3D" id="3.90.70.80">
    <property type="match status" value="1"/>
</dbReference>
<dbReference type="GO" id="GO:0006508">
    <property type="term" value="P:proteolysis"/>
    <property type="evidence" value="ECO:0007669"/>
    <property type="project" value="UniProtKB-KW"/>
</dbReference>
<dbReference type="GO" id="GO:0051241">
    <property type="term" value="P:negative regulation of multicellular organismal process"/>
    <property type="evidence" value="ECO:0007669"/>
    <property type="project" value="UniProtKB-ARBA"/>
</dbReference>
<keyword evidence="12" id="KW-1185">Reference proteome</keyword>
<evidence type="ECO:0000256" key="2">
    <source>
        <dbReference type="ARBA" id="ARBA00010407"/>
    </source>
</evidence>
<comment type="catalytic activity">
    <reaction evidence="1">
        <text>Thiol-dependent hydrolysis of ester, thioester, amide, peptide and isopeptide bonds formed by the C-terminal Gly of ubiquitin (a 76-residue protein attached to proteins as an intracellular targeting signal).</text>
        <dbReference type="EC" id="3.4.19.12"/>
    </reaction>
</comment>
<evidence type="ECO:0000256" key="1">
    <source>
        <dbReference type="ARBA" id="ARBA00000707"/>
    </source>
</evidence>
<evidence type="ECO:0000256" key="9">
    <source>
        <dbReference type="SAM" id="MobiDB-lite"/>
    </source>
</evidence>
<dbReference type="GO" id="GO:0030154">
    <property type="term" value="P:cell differentiation"/>
    <property type="evidence" value="ECO:0007669"/>
    <property type="project" value="UniProtKB-ARBA"/>
</dbReference>
<proteinExistence type="inferred from homology"/>
<keyword evidence="5" id="KW-0833">Ubl conjugation pathway</keyword>
<evidence type="ECO:0000256" key="4">
    <source>
        <dbReference type="ARBA" id="ARBA00022670"/>
    </source>
</evidence>
<evidence type="ECO:0000313" key="11">
    <source>
        <dbReference type="EMBL" id="KZS17145.1"/>
    </source>
</evidence>
<evidence type="ECO:0000313" key="12">
    <source>
        <dbReference type="Proteomes" id="UP000076858"/>
    </source>
</evidence>
<dbReference type="InterPro" id="IPR050704">
    <property type="entry name" value="Peptidase_C85-like"/>
</dbReference>
<evidence type="ECO:0000256" key="8">
    <source>
        <dbReference type="ARBA" id="ARBA00033460"/>
    </source>
</evidence>
<dbReference type="GO" id="GO:0004843">
    <property type="term" value="F:cysteine-type deubiquitinase activity"/>
    <property type="evidence" value="ECO:0007669"/>
    <property type="project" value="UniProtKB-EC"/>
</dbReference>
<feature type="compositionally biased region" description="Basic residues" evidence="9">
    <location>
        <begin position="88"/>
        <end position="106"/>
    </location>
</feature>
<comment type="caution">
    <text evidence="11">The sequence shown here is derived from an EMBL/GenBank/DDBJ whole genome shotgun (WGS) entry which is preliminary data.</text>
</comment>
<dbReference type="PANTHER" id="PTHR12419:SF4">
    <property type="entry name" value="OTU DOMAIN-CONTAINING PROTEIN 5"/>
    <property type="match status" value="1"/>
</dbReference>
<evidence type="ECO:0000256" key="5">
    <source>
        <dbReference type="ARBA" id="ARBA00022786"/>
    </source>
</evidence>
<dbReference type="SUPFAM" id="SSF54001">
    <property type="entry name" value="Cysteine proteinases"/>
    <property type="match status" value="1"/>
</dbReference>
<dbReference type="EC" id="3.4.19.12" evidence="3"/>
<feature type="region of interest" description="Disordered" evidence="9">
    <location>
        <begin position="392"/>
        <end position="485"/>
    </location>
</feature>
<dbReference type="PROSITE" id="PS50802">
    <property type="entry name" value="OTU"/>
    <property type="match status" value="1"/>
</dbReference>
<keyword evidence="4" id="KW-0645">Protease</keyword>
<dbReference type="Pfam" id="PF02338">
    <property type="entry name" value="OTU"/>
    <property type="match status" value="1"/>
</dbReference>
<evidence type="ECO:0000256" key="7">
    <source>
        <dbReference type="ARBA" id="ARBA00022807"/>
    </source>
</evidence>
<dbReference type="CDD" id="cd22752">
    <property type="entry name" value="OTU_OTUD5-like"/>
    <property type="match status" value="1"/>
</dbReference>
<dbReference type="STRING" id="35525.A0A165A3U9"/>
<evidence type="ECO:0000256" key="6">
    <source>
        <dbReference type="ARBA" id="ARBA00022801"/>
    </source>
</evidence>
<accession>A0A165A3U9</accession>
<keyword evidence="6" id="KW-0378">Hydrolase</keyword>
<dbReference type="GO" id="GO:0001817">
    <property type="term" value="P:regulation of cytokine production"/>
    <property type="evidence" value="ECO:0007669"/>
    <property type="project" value="UniProtKB-ARBA"/>
</dbReference>
<name>A0A165A3U9_9CRUS</name>
<organism evidence="11 12">
    <name type="scientific">Daphnia magna</name>
    <dbReference type="NCBI Taxonomy" id="35525"/>
    <lineage>
        <taxon>Eukaryota</taxon>
        <taxon>Metazoa</taxon>
        <taxon>Ecdysozoa</taxon>
        <taxon>Arthropoda</taxon>
        <taxon>Crustacea</taxon>
        <taxon>Branchiopoda</taxon>
        <taxon>Diplostraca</taxon>
        <taxon>Cladocera</taxon>
        <taxon>Anomopoda</taxon>
        <taxon>Daphniidae</taxon>
        <taxon>Daphnia</taxon>
    </lineage>
</organism>
<dbReference type="EMBL" id="LRGB01000642">
    <property type="protein sequence ID" value="KZS17145.1"/>
    <property type="molecule type" value="Genomic_DNA"/>
</dbReference>
<feature type="domain" description="OTU" evidence="10">
    <location>
        <begin position="195"/>
        <end position="318"/>
    </location>
</feature>
<feature type="region of interest" description="Disordered" evidence="9">
    <location>
        <begin position="1"/>
        <end position="180"/>
    </location>
</feature>
<feature type="region of interest" description="Disordered" evidence="9">
    <location>
        <begin position="538"/>
        <end position="586"/>
    </location>
</feature>
<keyword evidence="7" id="KW-0788">Thiol protease</keyword>
<dbReference type="FunFam" id="3.90.70.80:FF:000002">
    <property type="entry name" value="OTU domain-containing protein 5 isoform X2"/>
    <property type="match status" value="1"/>
</dbReference>
<feature type="compositionally biased region" description="Polar residues" evidence="9">
    <location>
        <begin position="11"/>
        <end position="23"/>
    </location>
</feature>
<reference evidence="11 12" key="1">
    <citation type="submission" date="2016-03" db="EMBL/GenBank/DDBJ databases">
        <title>EvidentialGene: Evidence-directed Construction of Genes on Genomes.</title>
        <authorList>
            <person name="Gilbert D.G."/>
            <person name="Choi J.-H."/>
            <person name="Mockaitis K."/>
            <person name="Colbourne J."/>
            <person name="Pfrender M."/>
        </authorList>
    </citation>
    <scope>NUCLEOTIDE SEQUENCE [LARGE SCALE GENOMIC DNA]</scope>
    <source>
        <strain evidence="11 12">Xinb3</strain>
        <tissue evidence="11">Complete organism</tissue>
    </source>
</reference>
<evidence type="ECO:0000256" key="3">
    <source>
        <dbReference type="ARBA" id="ARBA00012759"/>
    </source>
</evidence>
<protein>
    <recommendedName>
        <fullName evidence="3">ubiquitinyl hydrolase 1</fullName>
        <ecNumber evidence="3">3.4.19.12</ecNumber>
    </recommendedName>
    <alternativeName>
        <fullName evidence="8">Deubiquitinating enzyme A</fullName>
    </alternativeName>
</protein>
<dbReference type="InterPro" id="IPR038765">
    <property type="entry name" value="Papain-like_cys_pep_sf"/>
</dbReference>
<dbReference type="Proteomes" id="UP000076858">
    <property type="component" value="Unassembled WGS sequence"/>
</dbReference>
<dbReference type="OrthoDB" id="409956at2759"/>
<evidence type="ECO:0000259" key="10">
    <source>
        <dbReference type="PROSITE" id="PS50802"/>
    </source>
</evidence>
<feature type="compositionally biased region" description="Low complexity" evidence="9">
    <location>
        <begin position="55"/>
        <end position="74"/>
    </location>
</feature>
<feature type="compositionally biased region" description="Polar residues" evidence="9">
    <location>
        <begin position="575"/>
        <end position="586"/>
    </location>
</feature>
<sequence length="586" mass="64676">MTILPKKKSTQSRSESESNTDGSPLQHLSVGNNSHLTHIGPVPQVTEPLNVARLSGRTSSSHTHSHGHSSQSSSRYEDYDLESGPSQTKRRMRVSPHRAVRPKHRDRNSSTSAIPSTSSAIHSVASSSSSGSSPTPSHAVPEASSSYHEDESGSGYNSGDEYGPARSSSSNVPVSEEEWEQKERWFEKKMRKRGYIIKRMGEDGACLFRAVSDQIYGDQEMHSMVRKHCMDYIDANGDYFSQYMTEDFAAYVSRKRLENVHGNHIEMQAMSEMYNRHIEVFCYSVDPINIFHGKHQTDDEPIRLSYHRGVHYNSLVDPYKATVGVGLGLPGFVPGQADKKLMGDAMRQSEETLIEQAMLEDKVKATDWEATNEAIEEQVARESYLDWLRENERRSRQQQRTGHSATTSSNACELRSPRTTATTSSTARNSPKPSFVEHQRKSPNASPRASTSRSVTTSSSRDGSSTSPIASPAAGTSNSVTVNSSKPDWGLGPGFELAETASFLGQLPPDMFGLADWEDAGLLAQVLAASQQEYLDKLKKGREPIDETKDSPKEQQEEKPVDQSSRDSMMADPSSDLTTANGTNNS</sequence>
<dbReference type="PANTHER" id="PTHR12419">
    <property type="entry name" value="OTU DOMAIN CONTAINING PROTEIN"/>
    <property type="match status" value="1"/>
</dbReference>
<feature type="compositionally biased region" description="Low complexity" evidence="9">
    <location>
        <begin position="418"/>
        <end position="428"/>
    </location>
</feature>
<comment type="similarity">
    <text evidence="2">Belongs to the peptidase C85 family.</text>
</comment>
<feature type="compositionally biased region" description="Basic residues" evidence="9">
    <location>
        <begin position="1"/>
        <end position="10"/>
    </location>
</feature>
<feature type="compositionally biased region" description="Basic and acidic residues" evidence="9">
    <location>
        <begin position="538"/>
        <end position="565"/>
    </location>
</feature>
<feature type="compositionally biased region" description="Low complexity" evidence="9">
    <location>
        <begin position="446"/>
        <end position="467"/>
    </location>
</feature>
<dbReference type="InterPro" id="IPR003323">
    <property type="entry name" value="OTU_dom"/>
</dbReference>
<dbReference type="GO" id="GO:0010629">
    <property type="term" value="P:negative regulation of gene expression"/>
    <property type="evidence" value="ECO:0007669"/>
    <property type="project" value="UniProtKB-ARBA"/>
</dbReference>
<dbReference type="GO" id="GO:0061578">
    <property type="term" value="F:K63-linked deubiquitinase activity"/>
    <property type="evidence" value="ECO:0007669"/>
    <property type="project" value="TreeGrafter"/>
</dbReference>
<dbReference type="AlphaFoldDB" id="A0A165A3U9"/>
<dbReference type="GO" id="GO:0016579">
    <property type="term" value="P:protein deubiquitination"/>
    <property type="evidence" value="ECO:0007669"/>
    <property type="project" value="TreeGrafter"/>
</dbReference>
<feature type="compositionally biased region" description="Polar residues" evidence="9">
    <location>
        <begin position="474"/>
        <end position="485"/>
    </location>
</feature>
<feature type="compositionally biased region" description="Polar residues" evidence="9">
    <location>
        <begin position="401"/>
        <end position="411"/>
    </location>
</feature>
<gene>
    <name evidence="11" type="ORF">APZ42_016709</name>
</gene>